<feature type="binding site" evidence="14">
    <location>
        <position position="714"/>
    </location>
    <ligand>
        <name>Ca(2+)</name>
        <dbReference type="ChEBI" id="CHEBI:29108"/>
    </ligand>
</feature>
<feature type="binding site" evidence="14">
    <location>
        <position position="716"/>
    </location>
    <ligand>
        <name>Ca(2+)</name>
        <dbReference type="ChEBI" id="CHEBI:29108"/>
    </ligand>
</feature>
<dbReference type="SUPFAM" id="SSF56529">
    <property type="entry name" value="FAH"/>
    <property type="match status" value="1"/>
</dbReference>
<feature type="transmembrane region" description="Helical" evidence="16">
    <location>
        <begin position="104"/>
        <end position="128"/>
    </location>
</feature>
<reference evidence="20 21" key="2">
    <citation type="journal article" date="2021" name="Curr. Genet.">
        <title>Genetic response to nitrogen starvation in the aggressive Eucalyptus foliar pathogen Teratosphaeria destructans.</title>
        <authorList>
            <person name="Havenga M."/>
            <person name="Wingfield B.D."/>
            <person name="Wingfield M.J."/>
            <person name="Dreyer L.L."/>
            <person name="Roets F."/>
            <person name="Aylward J."/>
        </authorList>
    </citation>
    <scope>NUCLEOTIDE SEQUENCE [LARGE SCALE GENOMIC DNA]</scope>
    <source>
        <strain evidence="20">CMW44962</strain>
    </source>
</reference>
<sequence>MRLPPLDILLTWPAPDYEHPETHGPALLSVNLIFITLVIVAVLGRFYSRIVVKKWYGADDTMCALALLCTIGMTVVVILANEQFGWNRHEWDMSPSMVAGANKIAFVAKLMFSLAATFTRLSLILFYFRLIKDSSMPWFRWVLHASWLWTVAVCIIFVCETIWLCVPIQAYWELVPTGSYRCLNEGTVMLAGGVINCVSDLLTTVLPIPIIAKLQMPLKQKIGVGVLLSLGLIVTIAGIVRTVFIWESLIAEYDETWYAYPLWIAAAIEIDLAVICACAPAWKSLLKQPLINCSMRISSKISSIRSPHHSQNSQTSTTDSSSNGKSSLFKPLRSVAWPHMAKPGSERERSDSSRWPSSQDLEKCLADPVEPGVEGPPIEPRADAGAHDGRHSQLCTDDEEICPRSPPTPTLRIMKRQSVEQECTYICPTVCPSISTYSSSPRRSIGSLLPGQWLGEGGAKKLTLRSLQQQMHIMSTPQIGDLLECLVSTAPDETQNRNRQHPHPPPAQHAGPRAQNYDDAMAGPVLDKVPYTLANLPYGVISTASEPKPRCAVAIGDDALDLAKYAKQGHLFSLESAHDFIAQQIFSEPVLNGFAALPSATRRAVREQIQSDLREGKVPAQALVPLRDVINHLPMEMTGFSDFYTSLEHCQNCSGEMSSAAMAKNWWYAPSVYNSRVSSVLPSPRDIPRPKNVYFSAGIDSQPAYGPSRKLDFELEMGFFVSQPVPYGETMPIANAREHMFGFVMLNDWSARDHQLFEMRPLGPFHSKGFGTSISNWVVPMEALEGHATAPHTRQDRPPFEHLTWPNPHDATLDIKLRIKLVRDGHEHILGTSNLKYLYWTPYQQLTHHAASGCGMHTGDLIGTGTISGSGTDENGGKSELGCLYEAERTKTQVLPQSTGTPYEQGYLEDGDEIILEGWCQDGEGVVTLGFGECRGNIPWPPPSTLHLPAPDPDDPPLRSWLPAYGLTLHAVSTLMVMVRVVVRLRKQGGGLGLDDLLLAVAWAFAGAVVGLAVWSSNAGFIDRHFWDVRPDQSADAVALIWLGIVFFTAGTSLLRCSVLLFYRRIQADIWKVKWIVTIWVAIGVTLVFGLAILIALDLTCQPTQALWKVFSASWRLEHQYTCANVPLINFLSGIISTASDALTFLLPCLMLRGLEISGRQKRALYGLFALNIVVVACGAGRTWALFGFSSAPRGDITWYGFWVFFWSITEYEMGMISTCLPSLRILWKECLCTPPIEEPRDFTIPGLRTRERPRSGSTLSFGNLWSRRSSGFVGLHRAVFGTGINSMPEAFKNPSDTLEVGRSSENRLRSAPIWTPEGARLAEKYTEQVEESQRRQCRTIYEQPSADHTIHQSRPTPVVTITCSNTLDEGHAFDHDAVRPARESEHQRPQSFANWSFPGKEGLSSRVSTVQSPSDERTMPSWILDAR</sequence>
<evidence type="ECO:0000256" key="2">
    <source>
        <dbReference type="ARBA" id="ARBA00001946"/>
    </source>
</evidence>
<keyword evidence="8 14" id="KW-0106">Calcium</keyword>
<comment type="cofactor">
    <cofactor evidence="1 14">
        <name>Ca(2+)</name>
        <dbReference type="ChEBI" id="CHEBI:29108"/>
    </cofactor>
</comment>
<evidence type="ECO:0000256" key="1">
    <source>
        <dbReference type="ARBA" id="ARBA00001913"/>
    </source>
</evidence>
<feature type="binding site" evidence="14">
    <location>
        <position position="748"/>
    </location>
    <ligand>
        <name>Mg(2+)</name>
        <dbReference type="ChEBI" id="CHEBI:18420"/>
    </ligand>
</feature>
<evidence type="ECO:0000259" key="17">
    <source>
        <dbReference type="Pfam" id="PF01557"/>
    </source>
</evidence>
<dbReference type="OrthoDB" id="9971669at2759"/>
<evidence type="ECO:0000313" key="20">
    <source>
        <dbReference type="EMBL" id="KAH9825597.1"/>
    </source>
</evidence>
<name>A0A9W7SNE0_9PEZI</name>
<keyword evidence="16" id="KW-0812">Transmembrane</keyword>
<dbReference type="PANTHER" id="PTHR43069:SF2">
    <property type="entry name" value="FUMARYLACETOACETASE"/>
    <property type="match status" value="1"/>
</dbReference>
<evidence type="ECO:0000256" key="16">
    <source>
        <dbReference type="SAM" id="Phobius"/>
    </source>
</evidence>
<comment type="caution">
    <text evidence="20">The sequence shown here is derived from an EMBL/GenBank/DDBJ whole genome shotgun (WGS) entry which is preliminary data.</text>
</comment>
<dbReference type="Pfam" id="PF01557">
    <property type="entry name" value="FAA_hydrolase"/>
    <property type="match status" value="1"/>
</dbReference>
<dbReference type="SUPFAM" id="SSF63433">
    <property type="entry name" value="Fumarylacetoacetate hydrolase, FAH, N-terminal domain"/>
    <property type="match status" value="1"/>
</dbReference>
<reference evidence="20 21" key="1">
    <citation type="journal article" date="2018" name="IMA Fungus">
        <title>IMA Genome-F 10: Nine draft genome sequences of Claviceps purpurea s.lat., including C. arundinis, C. humidiphila, and C. cf. spartinae, pseudomolecules for the pitch canker pathogen Fusarium circinatum, draft genome of Davidsoniella eucalypti, Grosmannia galeiformis, Quambalaria eucalypti, and Teratosphaeria destructans.</title>
        <authorList>
            <person name="Wingfield B.D."/>
            <person name="Liu M."/>
            <person name="Nguyen H.D."/>
            <person name="Lane F.A."/>
            <person name="Morgan S.W."/>
            <person name="De Vos L."/>
            <person name="Wilken P.M."/>
            <person name="Duong T.A."/>
            <person name="Aylward J."/>
            <person name="Coetzee M.P."/>
            <person name="Dadej K."/>
            <person name="De Beer Z.W."/>
            <person name="Findlay W."/>
            <person name="Havenga M."/>
            <person name="Kolarik M."/>
            <person name="Menzies J.G."/>
            <person name="Naidoo K."/>
            <person name="Pochopski O."/>
            <person name="Shoukouhi P."/>
            <person name="Santana Q.C."/>
            <person name="Seifert K.A."/>
            <person name="Soal N."/>
            <person name="Steenkamp E.T."/>
            <person name="Tatham C.T."/>
            <person name="van der Nest M.A."/>
            <person name="Wingfield M.J."/>
        </authorList>
    </citation>
    <scope>NUCLEOTIDE SEQUENCE [LARGE SCALE GENOMIC DNA]</scope>
    <source>
        <strain evidence="20">CMW44962</strain>
    </source>
</reference>
<comment type="similarity">
    <text evidence="4">Belongs to the FAH family.</text>
</comment>
<feature type="domain" description="Rhodopsin" evidence="19">
    <location>
        <begin position="979"/>
        <end position="1229"/>
    </location>
</feature>
<keyword evidence="16" id="KW-0472">Membrane</keyword>
<dbReference type="InterPro" id="IPR005959">
    <property type="entry name" value="Fumarylacetoacetase"/>
</dbReference>
<feature type="transmembrane region" description="Helical" evidence="16">
    <location>
        <begin position="1128"/>
        <end position="1152"/>
    </location>
</feature>
<keyword evidence="21" id="KW-1185">Reference proteome</keyword>
<keyword evidence="7" id="KW-0378">Hydrolase</keyword>
<keyword evidence="16" id="KW-1133">Transmembrane helix</keyword>
<feature type="transmembrane region" description="Helical" evidence="16">
    <location>
        <begin position="1037"/>
        <end position="1063"/>
    </location>
</feature>
<evidence type="ECO:0000256" key="7">
    <source>
        <dbReference type="ARBA" id="ARBA00022801"/>
    </source>
</evidence>
<feature type="transmembrane region" description="Helical" evidence="16">
    <location>
        <begin position="961"/>
        <end position="985"/>
    </location>
</feature>
<feature type="binding site" evidence="14">
    <location>
        <position position="642"/>
    </location>
    <ligand>
        <name>Ca(2+)</name>
        <dbReference type="ChEBI" id="CHEBI:29108"/>
    </ligand>
</feature>
<evidence type="ECO:0000256" key="9">
    <source>
        <dbReference type="ARBA" id="ARBA00022842"/>
    </source>
</evidence>
<feature type="transmembrane region" description="Helical" evidence="16">
    <location>
        <begin position="190"/>
        <end position="212"/>
    </location>
</feature>
<feature type="binding site" evidence="13">
    <location>
        <position position="866"/>
    </location>
    <ligand>
        <name>substrate</name>
    </ligand>
</feature>
<evidence type="ECO:0000256" key="10">
    <source>
        <dbReference type="ARBA" id="ARBA00022878"/>
    </source>
</evidence>
<comment type="cofactor">
    <cofactor evidence="2 14">
        <name>Mg(2+)</name>
        <dbReference type="ChEBI" id="CHEBI:18420"/>
    </cofactor>
</comment>
<dbReference type="EMBL" id="RIBY02002090">
    <property type="protein sequence ID" value="KAH9825597.1"/>
    <property type="molecule type" value="Genomic_DNA"/>
</dbReference>
<proteinExistence type="inferred from homology"/>
<feature type="region of interest" description="Disordered" evidence="15">
    <location>
        <begin position="303"/>
        <end position="327"/>
    </location>
</feature>
<dbReference type="InterPro" id="IPR049326">
    <property type="entry name" value="Rhodopsin_dom_fungi"/>
</dbReference>
<feature type="transmembrane region" description="Helical" evidence="16">
    <location>
        <begin position="26"/>
        <end position="44"/>
    </location>
</feature>
<accession>A0A9W7SNE0</accession>
<dbReference type="EC" id="3.7.1.2" evidence="5"/>
<feature type="domain" description="Rhodopsin" evidence="19">
    <location>
        <begin position="45"/>
        <end position="287"/>
    </location>
</feature>
<dbReference type="GO" id="GO:1902000">
    <property type="term" value="P:homogentisate catabolic process"/>
    <property type="evidence" value="ECO:0007669"/>
    <property type="project" value="TreeGrafter"/>
</dbReference>
<dbReference type="Gene3D" id="3.90.850.10">
    <property type="entry name" value="Fumarylacetoacetase-like, C-terminal domain"/>
    <property type="match status" value="1"/>
</dbReference>
<feature type="binding site" evidence="14">
    <location>
        <position position="748"/>
    </location>
    <ligand>
        <name>Ca(2+)</name>
        <dbReference type="ChEBI" id="CHEBI:29108"/>
    </ligand>
</feature>
<feature type="binding site" evidence="14">
    <location>
        <position position="772"/>
    </location>
    <ligand>
        <name>Mg(2+)</name>
        <dbReference type="ChEBI" id="CHEBI:18420"/>
    </ligand>
</feature>
<keyword evidence="10" id="KW-0828">Tyrosine catabolism</keyword>
<organism evidence="20 21">
    <name type="scientific">Teratosphaeria destructans</name>
    <dbReference type="NCBI Taxonomy" id="418781"/>
    <lineage>
        <taxon>Eukaryota</taxon>
        <taxon>Fungi</taxon>
        <taxon>Dikarya</taxon>
        <taxon>Ascomycota</taxon>
        <taxon>Pezizomycotina</taxon>
        <taxon>Dothideomycetes</taxon>
        <taxon>Dothideomycetidae</taxon>
        <taxon>Mycosphaerellales</taxon>
        <taxon>Teratosphaeriaceae</taxon>
        <taxon>Teratosphaeria</taxon>
    </lineage>
</organism>
<feature type="domain" description="Fumarylacetoacetase N-terminal" evidence="18">
    <location>
        <begin position="534"/>
        <end position="634"/>
    </location>
</feature>
<comment type="pathway">
    <text evidence="3">Amino-acid degradation; L-phenylalanine degradation; acetoacetate and fumarate from L-phenylalanine: step 6/6.</text>
</comment>
<evidence type="ECO:0000259" key="18">
    <source>
        <dbReference type="Pfam" id="PF09298"/>
    </source>
</evidence>
<keyword evidence="9 14" id="KW-0460">Magnesium</keyword>
<dbReference type="InterPro" id="IPR036462">
    <property type="entry name" value="Fumarylacetoacetase_N_sf"/>
</dbReference>
<evidence type="ECO:0000256" key="6">
    <source>
        <dbReference type="ARBA" id="ARBA00022723"/>
    </source>
</evidence>
<evidence type="ECO:0000259" key="19">
    <source>
        <dbReference type="Pfam" id="PF20684"/>
    </source>
</evidence>
<evidence type="ECO:0000256" key="12">
    <source>
        <dbReference type="PIRSR" id="PIRSR605959-1"/>
    </source>
</evidence>
<dbReference type="InterPro" id="IPR011234">
    <property type="entry name" value="Fumarylacetoacetase-like_C"/>
</dbReference>
<feature type="binding site" evidence="14">
    <location>
        <position position="768"/>
    </location>
    <ligand>
        <name>Mg(2+)</name>
        <dbReference type="ChEBI" id="CHEBI:18420"/>
    </ligand>
</feature>
<feature type="region of interest" description="Disordered" evidence="15">
    <location>
        <begin position="493"/>
        <end position="515"/>
    </location>
</feature>
<feature type="binding site" evidence="13">
    <location>
        <position position="755"/>
    </location>
    <ligand>
        <name>substrate</name>
    </ligand>
</feature>
<evidence type="ECO:0000256" key="11">
    <source>
        <dbReference type="ARBA" id="ARBA00023232"/>
    </source>
</evidence>
<feature type="domain" description="Fumarylacetoacetase-like C-terminal" evidence="17">
    <location>
        <begin position="642"/>
        <end position="924"/>
    </location>
</feature>
<dbReference type="PANTHER" id="PTHR43069">
    <property type="entry name" value="FUMARYLACETOACETASE"/>
    <property type="match status" value="1"/>
</dbReference>
<feature type="compositionally biased region" description="Basic and acidic residues" evidence="15">
    <location>
        <begin position="380"/>
        <end position="391"/>
    </location>
</feature>
<dbReference type="GO" id="GO:0006572">
    <property type="term" value="P:L-tyrosine catabolic process"/>
    <property type="evidence" value="ECO:0007669"/>
    <property type="project" value="UniProtKB-KW"/>
</dbReference>
<dbReference type="GO" id="GO:0004334">
    <property type="term" value="F:fumarylacetoacetase activity"/>
    <property type="evidence" value="ECO:0007669"/>
    <property type="project" value="UniProtKB-EC"/>
</dbReference>
<dbReference type="Gene3D" id="2.30.30.230">
    <property type="entry name" value="Fumarylacetoacetase, N-terminal domain"/>
    <property type="match status" value="1"/>
</dbReference>
<gene>
    <name evidence="20" type="ORF">Tdes44962_MAKER04039</name>
</gene>
<evidence type="ECO:0000256" key="4">
    <source>
        <dbReference type="ARBA" id="ARBA00010211"/>
    </source>
</evidence>
<keyword evidence="11" id="KW-0585">Phenylalanine catabolism</keyword>
<feature type="binding site" evidence="13">
    <location>
        <position position="644"/>
    </location>
    <ligand>
        <name>substrate</name>
    </ligand>
</feature>
<keyword evidence="6 14" id="KW-0479">Metal-binding</keyword>
<feature type="region of interest" description="Disordered" evidence="15">
    <location>
        <begin position="1382"/>
        <end position="1428"/>
    </location>
</feature>
<dbReference type="InterPro" id="IPR015377">
    <property type="entry name" value="Fumarylacetoacetase_N"/>
</dbReference>
<feature type="transmembrane region" description="Helical" evidence="16">
    <location>
        <begin position="148"/>
        <end position="170"/>
    </location>
</feature>
<evidence type="ECO:0000256" key="8">
    <source>
        <dbReference type="ARBA" id="ARBA00022837"/>
    </source>
</evidence>
<feature type="transmembrane region" description="Helical" evidence="16">
    <location>
        <begin position="65"/>
        <end position="84"/>
    </location>
</feature>
<evidence type="ECO:0000256" key="13">
    <source>
        <dbReference type="PIRSR" id="PIRSR605959-2"/>
    </source>
</evidence>
<dbReference type="InterPro" id="IPR036663">
    <property type="entry name" value="Fumarylacetoacetase_C_sf"/>
</dbReference>
<dbReference type="Pfam" id="PF09298">
    <property type="entry name" value="FAA_hydrolase_N"/>
    <property type="match status" value="1"/>
</dbReference>
<feature type="transmembrane region" description="Helical" evidence="16">
    <location>
        <begin position="224"/>
        <end position="246"/>
    </location>
</feature>
<dbReference type="GO" id="GO:0046872">
    <property type="term" value="F:metal ion binding"/>
    <property type="evidence" value="ECO:0007669"/>
    <property type="project" value="UniProtKB-KW"/>
</dbReference>
<protein>
    <recommendedName>
        <fullName evidence="5">fumarylacetoacetase</fullName>
        <ecNumber evidence="5">3.7.1.2</ecNumber>
    </recommendedName>
</protein>
<evidence type="ECO:0000256" key="3">
    <source>
        <dbReference type="ARBA" id="ARBA00004782"/>
    </source>
</evidence>
<feature type="active site" description="Proton acceptor" evidence="12">
    <location>
        <position position="649"/>
    </location>
</feature>
<dbReference type="Pfam" id="PF20684">
    <property type="entry name" value="Fung_rhodopsin"/>
    <property type="match status" value="2"/>
</dbReference>
<evidence type="ECO:0000313" key="21">
    <source>
        <dbReference type="Proteomes" id="UP001138500"/>
    </source>
</evidence>
<dbReference type="GO" id="GO:0006559">
    <property type="term" value="P:L-phenylalanine catabolic process"/>
    <property type="evidence" value="ECO:0007669"/>
    <property type="project" value="UniProtKB-KW"/>
</dbReference>
<evidence type="ECO:0000256" key="14">
    <source>
        <dbReference type="PIRSR" id="PIRSR605959-3"/>
    </source>
</evidence>
<feature type="transmembrane region" description="Helical" evidence="16">
    <location>
        <begin position="1075"/>
        <end position="1097"/>
    </location>
</feature>
<feature type="region of interest" description="Disordered" evidence="15">
    <location>
        <begin position="340"/>
        <end position="409"/>
    </location>
</feature>
<evidence type="ECO:0000256" key="15">
    <source>
        <dbReference type="SAM" id="MobiDB-lite"/>
    </source>
</evidence>
<feature type="transmembrane region" description="Helical" evidence="16">
    <location>
        <begin position="997"/>
        <end position="1017"/>
    </location>
</feature>
<feature type="transmembrane region" description="Helical" evidence="16">
    <location>
        <begin position="1164"/>
        <end position="1185"/>
    </location>
</feature>
<evidence type="ECO:0000256" key="5">
    <source>
        <dbReference type="ARBA" id="ARBA00012094"/>
    </source>
</evidence>
<dbReference type="Proteomes" id="UP001138500">
    <property type="component" value="Unassembled WGS sequence"/>
</dbReference>